<dbReference type="GO" id="GO:0042781">
    <property type="term" value="F:3'-tRNA processing endoribonuclease activity"/>
    <property type="evidence" value="ECO:0007669"/>
    <property type="project" value="TreeGrafter"/>
</dbReference>
<dbReference type="PANTHER" id="PTHR33992:SF1">
    <property type="entry name" value="RIBONUCLEASE P PROTEIN COMPONENT"/>
    <property type="match status" value="1"/>
</dbReference>
<evidence type="ECO:0000256" key="6">
    <source>
        <dbReference type="HAMAP-Rule" id="MF_00227"/>
    </source>
</evidence>
<evidence type="ECO:0000256" key="1">
    <source>
        <dbReference type="ARBA" id="ARBA00022694"/>
    </source>
</evidence>
<dbReference type="InterPro" id="IPR000100">
    <property type="entry name" value="RNase_P"/>
</dbReference>
<dbReference type="Gene3D" id="3.30.230.10">
    <property type="match status" value="1"/>
</dbReference>
<comment type="subunit">
    <text evidence="6">Consists of a catalytic RNA component (M1 or rnpB) and a protein subunit.</text>
</comment>
<evidence type="ECO:0000256" key="2">
    <source>
        <dbReference type="ARBA" id="ARBA00022722"/>
    </source>
</evidence>
<dbReference type="SUPFAM" id="SSF54211">
    <property type="entry name" value="Ribosomal protein S5 domain 2-like"/>
    <property type="match status" value="1"/>
</dbReference>
<dbReference type="GO" id="GO:0004526">
    <property type="term" value="F:ribonuclease P activity"/>
    <property type="evidence" value="ECO:0007669"/>
    <property type="project" value="UniProtKB-UniRule"/>
</dbReference>
<comment type="function">
    <text evidence="6">RNaseP catalyzes the removal of the 5'-leader sequence from pre-tRNA to produce the mature 5'-terminus. It can also cleave other RNA substrates such as 4.5S RNA. The protein component plays an auxiliary but essential role in vivo by binding to the 5'-leader sequence and broadening the substrate specificity of the ribozyme.</text>
</comment>
<dbReference type="NCBIfam" id="TIGR00188">
    <property type="entry name" value="rnpA"/>
    <property type="match status" value="1"/>
</dbReference>
<dbReference type="EMBL" id="SJZB01000042">
    <property type="protein sequence ID" value="TCJ12720.1"/>
    <property type="molecule type" value="Genomic_DNA"/>
</dbReference>
<keyword evidence="5 6" id="KW-0694">RNA-binding</keyword>
<dbReference type="EC" id="3.1.26.5" evidence="6 7"/>
<dbReference type="PANTHER" id="PTHR33992">
    <property type="entry name" value="RIBONUCLEASE P PROTEIN COMPONENT"/>
    <property type="match status" value="1"/>
</dbReference>
<evidence type="ECO:0000313" key="8">
    <source>
        <dbReference type="EMBL" id="TCJ12720.1"/>
    </source>
</evidence>
<evidence type="ECO:0000256" key="7">
    <source>
        <dbReference type="NCBIfam" id="TIGR00188"/>
    </source>
</evidence>
<protein>
    <recommendedName>
        <fullName evidence="6 7">Ribonuclease P protein component</fullName>
        <shortName evidence="6">RNase P protein</shortName>
        <shortName evidence="6">RNaseP protein</shortName>
        <ecNumber evidence="6 7">3.1.26.5</ecNumber>
    </recommendedName>
    <alternativeName>
        <fullName evidence="6">Protein C5</fullName>
    </alternativeName>
</protein>
<dbReference type="GO" id="GO:0000049">
    <property type="term" value="F:tRNA binding"/>
    <property type="evidence" value="ECO:0007669"/>
    <property type="project" value="UniProtKB-UniRule"/>
</dbReference>
<keyword evidence="9" id="KW-1185">Reference proteome</keyword>
<comment type="caution">
    <text evidence="8">The sequence shown here is derived from an EMBL/GenBank/DDBJ whole genome shotgun (WGS) entry which is preliminary data.</text>
</comment>
<dbReference type="InterPro" id="IPR020568">
    <property type="entry name" value="Ribosomal_Su5_D2-typ_SF"/>
</dbReference>
<keyword evidence="3 6" id="KW-0255">Endonuclease</keyword>
<evidence type="ECO:0000256" key="4">
    <source>
        <dbReference type="ARBA" id="ARBA00022801"/>
    </source>
</evidence>
<dbReference type="InterPro" id="IPR014721">
    <property type="entry name" value="Ribsml_uS5_D2-typ_fold_subgr"/>
</dbReference>
<comment type="similarity">
    <text evidence="6">Belongs to the RnpA family.</text>
</comment>
<dbReference type="GO" id="GO:0030677">
    <property type="term" value="C:ribonuclease P complex"/>
    <property type="evidence" value="ECO:0007669"/>
    <property type="project" value="TreeGrafter"/>
</dbReference>
<keyword evidence="1 6" id="KW-0819">tRNA processing</keyword>
<name>A0A4R1B5E4_9PROT</name>
<keyword evidence="2 6" id="KW-0540">Nuclease</keyword>
<sequence length="129" mass="14768">MTDTTRRGLYAFGWNSKLRKTDDFSSVFRFKRVHRGANLDIFFSQNGLPYPRLGLIVPKKILARAVDRNRTRRVLREAFRLGQPGLSGLDVVIRVKAAGQDADYRAQWELFMRKRVSRSPAAPGNEMNG</sequence>
<dbReference type="Proteomes" id="UP000295443">
    <property type="component" value="Unassembled WGS sequence"/>
</dbReference>
<evidence type="ECO:0000256" key="5">
    <source>
        <dbReference type="ARBA" id="ARBA00022884"/>
    </source>
</evidence>
<comment type="catalytic activity">
    <reaction evidence="6">
        <text>Endonucleolytic cleavage of RNA, removing 5'-extranucleotides from tRNA precursor.</text>
        <dbReference type="EC" id="3.1.26.5"/>
    </reaction>
</comment>
<dbReference type="HAMAP" id="MF_00227">
    <property type="entry name" value="RNase_P"/>
    <property type="match status" value="1"/>
</dbReference>
<dbReference type="RefSeq" id="WP_131447443.1">
    <property type="nucleotide sequence ID" value="NZ_SJZB01000042.1"/>
</dbReference>
<organism evidence="8 9">
    <name type="scientific">Parasulfuritortus cantonensis</name>
    <dbReference type="NCBI Taxonomy" id="2528202"/>
    <lineage>
        <taxon>Bacteria</taxon>
        <taxon>Pseudomonadati</taxon>
        <taxon>Pseudomonadota</taxon>
        <taxon>Betaproteobacteria</taxon>
        <taxon>Nitrosomonadales</taxon>
        <taxon>Thiobacillaceae</taxon>
        <taxon>Parasulfuritortus</taxon>
    </lineage>
</organism>
<keyword evidence="4 6" id="KW-0378">Hydrolase</keyword>
<gene>
    <name evidence="6 8" type="primary">rnpA</name>
    <name evidence="8" type="ORF">EZJ19_10765</name>
</gene>
<dbReference type="OrthoDB" id="398329at2"/>
<dbReference type="AlphaFoldDB" id="A0A4R1B5E4"/>
<accession>A0A4R1B5E4</accession>
<evidence type="ECO:0000256" key="3">
    <source>
        <dbReference type="ARBA" id="ARBA00022759"/>
    </source>
</evidence>
<dbReference type="GO" id="GO:0001682">
    <property type="term" value="P:tRNA 5'-leader removal"/>
    <property type="evidence" value="ECO:0007669"/>
    <property type="project" value="UniProtKB-UniRule"/>
</dbReference>
<proteinExistence type="inferred from homology"/>
<dbReference type="Pfam" id="PF00825">
    <property type="entry name" value="Ribonuclease_P"/>
    <property type="match status" value="1"/>
</dbReference>
<evidence type="ECO:0000313" key="9">
    <source>
        <dbReference type="Proteomes" id="UP000295443"/>
    </source>
</evidence>
<reference evidence="8 9" key="1">
    <citation type="submission" date="2019-03" db="EMBL/GenBank/DDBJ databases">
        <title>Genome sequence of Thiobacillaceae bacterium LSR1, a sulfur-oxidizing bacterium isolated from freshwater sediment.</title>
        <authorList>
            <person name="Li S."/>
        </authorList>
    </citation>
    <scope>NUCLEOTIDE SEQUENCE [LARGE SCALE GENOMIC DNA]</scope>
    <source>
        <strain evidence="8 9">LSR1</strain>
    </source>
</reference>